<evidence type="ECO:0000313" key="3">
    <source>
        <dbReference type="Proteomes" id="UP000236316"/>
    </source>
</evidence>
<reference evidence="2" key="1">
    <citation type="submission" date="2017-08" db="EMBL/GenBank/DDBJ databases">
        <authorList>
            <consortium name="Urmite Genomes"/>
        </authorList>
    </citation>
    <scope>NUCLEOTIDE SEQUENCE [LARGE SCALE GENOMIC DNA]</scope>
    <source>
        <strain evidence="2">IHUMI-LCC2</strain>
    </source>
</reference>
<evidence type="ECO:0000259" key="1">
    <source>
        <dbReference type="PROSITE" id="PS50181"/>
    </source>
</evidence>
<dbReference type="PROSITE" id="PS50181">
    <property type="entry name" value="FBOX"/>
    <property type="match status" value="1"/>
</dbReference>
<dbReference type="OrthoDB" id="41567at10239"/>
<dbReference type="RefSeq" id="YP_009448848.1">
    <property type="nucleotide sequence ID" value="NC_036594.1"/>
</dbReference>
<accession>A0A2I2L4U5</accession>
<protein>
    <submittedName>
        <fullName evidence="2">Ankyrin-repeat protein with F-box domain</fullName>
    </submittedName>
</protein>
<dbReference type="InterPro" id="IPR001810">
    <property type="entry name" value="F-box_dom"/>
</dbReference>
<feature type="domain" description="F-box" evidence="1">
    <location>
        <begin position="25"/>
        <end position="73"/>
    </location>
</feature>
<dbReference type="Gene3D" id="1.25.40.20">
    <property type="entry name" value="Ankyrin repeat-containing domain"/>
    <property type="match status" value="1"/>
</dbReference>
<dbReference type="InterPro" id="IPR036770">
    <property type="entry name" value="Ankyrin_rpt-contain_sf"/>
</dbReference>
<dbReference type="Gene3D" id="1.20.1280.50">
    <property type="match status" value="1"/>
</dbReference>
<proteinExistence type="predicted"/>
<name>A0A2I2L4U5_9VIRU</name>
<dbReference type="KEGG" id="vg:35382453"/>
<dbReference type="InterPro" id="IPR002110">
    <property type="entry name" value="Ankyrin_rpt"/>
</dbReference>
<dbReference type="SMART" id="SM00248">
    <property type="entry name" value="ANK"/>
    <property type="match status" value="4"/>
</dbReference>
<dbReference type="Proteomes" id="UP000236316">
    <property type="component" value="Segment"/>
</dbReference>
<dbReference type="SUPFAM" id="SSF48403">
    <property type="entry name" value="Ankyrin repeat"/>
    <property type="match status" value="1"/>
</dbReference>
<keyword evidence="3" id="KW-1185">Reference proteome</keyword>
<feature type="non-terminal residue" evidence="2">
    <location>
        <position position="1"/>
    </location>
</feature>
<evidence type="ECO:0000313" key="2">
    <source>
        <dbReference type="EMBL" id="SNW62546.1"/>
    </source>
</evidence>
<gene>
    <name evidence="2" type="ORF">ORPV_642</name>
</gene>
<sequence>LDVRIKLIIYFLYYINIELYNIIMEHTFSNIPNELLFTIFDDLDTHSILSLCKSNKINNNICSEDYDYLWKKRFNTILHYTKLIRYNGNALVNNYISHITYNTIEEYNTYNNSEFNNWYEVVNHIDERIQYFNNCLKKITEVTNHTEIILTDDEYNIYLLIIEEIKLNRLEIVKYLISHFNNSKNKHIIINNIFSYVLLYSNLNLYKYFLATYNSQKLITRMKLPLKNTNKEIINYIYQNSDNNKKLEIFEKCCLYKSHSLIMKILTNETFITANVYNKCLPMLFQHVDDESIEVGEFLVDKALQVGVKGENIMKYACECRNIEIIMYLNELGINLKYEHLQSVISPKVYKWMDGSRTSQPKPTINKQYLREILQLFINNGIMPNSSNMQSAIILKDLETIKILVSLGYVLTNEDLNYAMINNMEIVEFIISQGVIPNEDNINIFIDRSSGKTTIYDANLILKDVNHISYNNIRKIVEQEAIHVYRYIVDNKIKMVGNPSTSTLINKKFLANILVIYNRSRIECIDYAIDNNIMCIEDIFDHLFSKEDTYIMEHLYNRLSEKKEKVSGVMLLALKHKHYKRILRLATYDSFDFGSFIVSKLKYGVVDTELLNFIRSNFGDISIDDKNMLLINAYENNYNDIIRYLLDIGADISCIPNITDAKYNKVKNFGKDIRVAVMNNNASDVVELIREKVYPTNELVQLAKDLGYTRLANFMKYYIK</sequence>
<dbReference type="EMBL" id="LT906555">
    <property type="protein sequence ID" value="SNW62546.1"/>
    <property type="molecule type" value="Genomic_DNA"/>
</dbReference>
<dbReference type="GeneID" id="35382453"/>
<organism evidence="2">
    <name type="scientific">Orpheovirus IHUMI-LCC2</name>
    <dbReference type="NCBI Taxonomy" id="2023057"/>
    <lineage>
        <taxon>Viruses</taxon>
        <taxon>Varidnaviria</taxon>
        <taxon>Bamfordvirae</taxon>
        <taxon>Nucleocytoviricota</taxon>
        <taxon>Megaviricetes</taxon>
        <taxon>Pimascovirales</taxon>
        <taxon>Ocovirineae</taxon>
        <taxon>Orpheoviridae</taxon>
        <taxon>Alphaorpheovirus</taxon>
        <taxon>Alphaorpheovirus massiliense</taxon>
    </lineage>
</organism>